<reference evidence="1 2" key="1">
    <citation type="submission" date="2012-10" db="EMBL/GenBank/DDBJ databases">
        <title>Draft Genome Sequence of Paenibacillus popilliae ATCC 14706T.</title>
        <authorList>
            <person name="Iiyama K."/>
            <person name="Mori K."/>
            <person name="Mon H."/>
            <person name="Chieda Y."/>
            <person name="Lee J.M."/>
            <person name="Kusakabe T."/>
            <person name="Tashiro K."/>
            <person name="Asano S."/>
            <person name="Yasunaga-Aoki C."/>
            <person name="Shimizu S."/>
        </authorList>
    </citation>
    <scope>NUCLEOTIDE SEQUENCE [LARGE SCALE GENOMIC DNA]</scope>
    <source>
        <strain evidence="1 2">ATCC 14706</strain>
    </source>
</reference>
<proteinExistence type="predicted"/>
<evidence type="ECO:0000313" key="1">
    <source>
        <dbReference type="EMBL" id="GAC43884.1"/>
    </source>
</evidence>
<name>M9M476_PAEPP</name>
<protein>
    <submittedName>
        <fullName evidence="1">Membrane-fusion protein</fullName>
    </submittedName>
</protein>
<dbReference type="Proteomes" id="UP000029453">
    <property type="component" value="Unassembled WGS sequence"/>
</dbReference>
<accession>M9M476</accession>
<organism evidence="1 2">
    <name type="scientific">Paenibacillus popilliae ATCC 14706</name>
    <dbReference type="NCBI Taxonomy" id="1212764"/>
    <lineage>
        <taxon>Bacteria</taxon>
        <taxon>Bacillati</taxon>
        <taxon>Bacillota</taxon>
        <taxon>Bacilli</taxon>
        <taxon>Bacillales</taxon>
        <taxon>Paenibacillaceae</taxon>
        <taxon>Paenibacillus</taxon>
    </lineage>
</organism>
<comment type="caution">
    <text evidence="1">The sequence shown here is derived from an EMBL/GenBank/DDBJ whole genome shotgun (WGS) entry which is preliminary data.</text>
</comment>
<dbReference type="AlphaFoldDB" id="M9M476"/>
<keyword evidence="2" id="KW-1185">Reference proteome</keyword>
<evidence type="ECO:0000313" key="2">
    <source>
        <dbReference type="Proteomes" id="UP000029453"/>
    </source>
</evidence>
<gene>
    <name evidence="1" type="ORF">PPOP_3284</name>
</gene>
<sequence length="134" mass="15842">MQRCCQNDDGKKKSEIDSVKRELAKIIERREKWQYMFVEGLIGKQEIRKKMAEEDDKEREVRQRIAQEKKSLSAIPRIDELVGLAEGWPYFDDQEKKDLIYTLFESITINTNLTNVKGVKNKFFDAYIQDASFN</sequence>
<dbReference type="EMBL" id="BALG01000271">
    <property type="protein sequence ID" value="GAC43884.1"/>
    <property type="molecule type" value="Genomic_DNA"/>
</dbReference>